<dbReference type="InterPro" id="IPR003598">
    <property type="entry name" value="Ig_sub2"/>
</dbReference>
<dbReference type="FunFam" id="2.60.40.10:FF:000032">
    <property type="entry name" value="palladin isoform X1"/>
    <property type="match status" value="2"/>
</dbReference>
<evidence type="ECO:0000259" key="13">
    <source>
        <dbReference type="PROSITE" id="PS50853"/>
    </source>
</evidence>
<feature type="domain" description="Ig-like" evidence="12">
    <location>
        <begin position="971"/>
        <end position="1059"/>
    </location>
</feature>
<reference evidence="14" key="1">
    <citation type="submission" date="2022-02" db="EMBL/GenBank/DDBJ databases">
        <authorList>
            <person name="King R."/>
        </authorList>
    </citation>
    <scope>NUCLEOTIDE SEQUENCE</scope>
</reference>
<name>A0A9P0IL69_APHGO</name>
<feature type="domain" description="Ig-like" evidence="12">
    <location>
        <begin position="715"/>
        <end position="784"/>
    </location>
</feature>
<dbReference type="FunFam" id="2.60.40.10:FF:000080">
    <property type="entry name" value="Myosin light chain kinase, smooth muscle"/>
    <property type="match status" value="1"/>
</dbReference>
<dbReference type="Pfam" id="PF07679">
    <property type="entry name" value="I-set"/>
    <property type="match status" value="11"/>
</dbReference>
<keyword evidence="8" id="KW-0539">Nucleus</keyword>
<evidence type="ECO:0000256" key="1">
    <source>
        <dbReference type="ARBA" id="ARBA00004123"/>
    </source>
</evidence>
<dbReference type="CDD" id="cd11856">
    <property type="entry name" value="SH3_p47phox_like"/>
    <property type="match status" value="1"/>
</dbReference>
<dbReference type="FunFam" id="2.60.40.10:FF:000056">
    <property type="entry name" value="twitchin isoform X4"/>
    <property type="match status" value="1"/>
</dbReference>
<dbReference type="FunFam" id="2.60.40.10:FF:000031">
    <property type="entry name" value="Myosin-binding protein C, slow type"/>
    <property type="match status" value="2"/>
</dbReference>
<evidence type="ECO:0000256" key="9">
    <source>
        <dbReference type="ARBA" id="ARBA00023319"/>
    </source>
</evidence>
<dbReference type="SMART" id="SM00326">
    <property type="entry name" value="SH3"/>
    <property type="match status" value="1"/>
</dbReference>
<dbReference type="InterPro" id="IPR050964">
    <property type="entry name" value="Striated_Muscle_Regulatory"/>
</dbReference>
<feature type="domain" description="Fibronectin type-III" evidence="13">
    <location>
        <begin position="1457"/>
        <end position="1550"/>
    </location>
</feature>
<keyword evidence="7" id="KW-1015">Disulfide bond</keyword>
<dbReference type="InterPro" id="IPR036028">
    <property type="entry name" value="SH3-like_dom_sf"/>
</dbReference>
<dbReference type="Proteomes" id="UP001154329">
    <property type="component" value="Chromosome 1"/>
</dbReference>
<dbReference type="EMBL" id="OU899034">
    <property type="protein sequence ID" value="CAH1708716.1"/>
    <property type="molecule type" value="Genomic_DNA"/>
</dbReference>
<dbReference type="GO" id="GO:0009653">
    <property type="term" value="P:anatomical structure morphogenesis"/>
    <property type="evidence" value="ECO:0007669"/>
    <property type="project" value="UniProtKB-ARBA"/>
</dbReference>
<feature type="domain" description="Ig-like" evidence="12">
    <location>
        <begin position="420"/>
        <end position="506"/>
    </location>
</feature>
<feature type="domain" description="Ig-like" evidence="12">
    <location>
        <begin position="877"/>
        <end position="967"/>
    </location>
</feature>
<keyword evidence="9" id="KW-0393">Immunoglobulin domain</keyword>
<keyword evidence="5" id="KW-0963">Cytoplasm</keyword>
<dbReference type="PROSITE" id="PS50002">
    <property type="entry name" value="SH3"/>
    <property type="match status" value="1"/>
</dbReference>
<dbReference type="FunFam" id="2.60.40.10:FF:001138">
    <property type="entry name" value="Sallimus, isoform P"/>
    <property type="match status" value="1"/>
</dbReference>
<feature type="domain" description="Ig-like" evidence="12">
    <location>
        <begin position="513"/>
        <end position="605"/>
    </location>
</feature>
<evidence type="ECO:0000256" key="10">
    <source>
        <dbReference type="PROSITE-ProRule" id="PRU00192"/>
    </source>
</evidence>
<dbReference type="FunFam" id="2.60.40.10:FF:001232">
    <property type="entry name" value="Immunoglobulin-like and fibronectin type III domain-containing 1"/>
    <property type="match status" value="1"/>
</dbReference>
<comment type="similarity">
    <text evidence="3">Belongs to the protein kinase superfamily. CAMK Ser/Thr protein kinase family.</text>
</comment>
<feature type="domain" description="Fibronectin type-III" evidence="13">
    <location>
        <begin position="1355"/>
        <end position="1450"/>
    </location>
</feature>
<dbReference type="PROSITE" id="PS50835">
    <property type="entry name" value="IG_LIKE"/>
    <property type="match status" value="11"/>
</dbReference>
<dbReference type="FunFam" id="2.60.40.10:FF:000050">
    <property type="entry name" value="Titin isoform B"/>
    <property type="match status" value="3"/>
</dbReference>
<feature type="domain" description="Fibronectin type-III" evidence="13">
    <location>
        <begin position="1656"/>
        <end position="1752"/>
    </location>
</feature>
<feature type="domain" description="Ig-like" evidence="12">
    <location>
        <begin position="319"/>
        <end position="411"/>
    </location>
</feature>
<evidence type="ECO:0000256" key="8">
    <source>
        <dbReference type="ARBA" id="ARBA00023242"/>
    </source>
</evidence>
<evidence type="ECO:0000256" key="7">
    <source>
        <dbReference type="ARBA" id="ARBA00023157"/>
    </source>
</evidence>
<dbReference type="GO" id="GO:0030017">
    <property type="term" value="C:sarcomere"/>
    <property type="evidence" value="ECO:0007669"/>
    <property type="project" value="UniProtKB-ARBA"/>
</dbReference>
<dbReference type="SMART" id="SM00409">
    <property type="entry name" value="IG"/>
    <property type="match status" value="11"/>
</dbReference>
<evidence type="ECO:0000256" key="6">
    <source>
        <dbReference type="ARBA" id="ARBA00022737"/>
    </source>
</evidence>
<dbReference type="Pfam" id="PF00018">
    <property type="entry name" value="SH3_1"/>
    <property type="match status" value="1"/>
</dbReference>
<evidence type="ECO:0000259" key="11">
    <source>
        <dbReference type="PROSITE" id="PS50002"/>
    </source>
</evidence>
<comment type="subcellular location">
    <subcellularLocation>
        <location evidence="2">Cytoplasm</location>
        <location evidence="2">Myofibril</location>
    </subcellularLocation>
    <subcellularLocation>
        <location evidence="1">Nucleus</location>
    </subcellularLocation>
</comment>
<dbReference type="SMART" id="SM00060">
    <property type="entry name" value="FN3"/>
    <property type="match status" value="6"/>
</dbReference>
<feature type="domain" description="Ig-like" evidence="12">
    <location>
        <begin position="790"/>
        <end position="863"/>
    </location>
</feature>
<dbReference type="GO" id="GO:0030154">
    <property type="term" value="P:cell differentiation"/>
    <property type="evidence" value="ECO:0007669"/>
    <property type="project" value="UniProtKB-ARBA"/>
</dbReference>
<dbReference type="InterPro" id="IPR013098">
    <property type="entry name" value="Ig_I-set"/>
</dbReference>
<reference evidence="14" key="2">
    <citation type="submission" date="2022-10" db="EMBL/GenBank/DDBJ databases">
        <authorList>
            <consortium name="ENA_rothamsted_submissions"/>
            <consortium name="culmorum"/>
            <person name="King R."/>
        </authorList>
    </citation>
    <scope>NUCLEOTIDE SEQUENCE</scope>
</reference>
<evidence type="ECO:0000256" key="3">
    <source>
        <dbReference type="ARBA" id="ARBA00006692"/>
    </source>
</evidence>
<evidence type="ECO:0000256" key="5">
    <source>
        <dbReference type="ARBA" id="ARBA00022490"/>
    </source>
</evidence>
<dbReference type="GO" id="GO:0005634">
    <property type="term" value="C:nucleus"/>
    <property type="evidence" value="ECO:0007669"/>
    <property type="project" value="UniProtKB-SubCell"/>
</dbReference>
<dbReference type="PRINTS" id="PR00014">
    <property type="entry name" value="FNTYPEIII"/>
</dbReference>
<evidence type="ECO:0008006" key="16">
    <source>
        <dbReference type="Google" id="ProtNLM"/>
    </source>
</evidence>
<dbReference type="Gene3D" id="2.60.40.10">
    <property type="entry name" value="Immunoglobulins"/>
    <property type="match status" value="16"/>
</dbReference>
<evidence type="ECO:0000256" key="2">
    <source>
        <dbReference type="ARBA" id="ARBA00004657"/>
    </source>
</evidence>
<feature type="domain" description="Ig-like" evidence="12">
    <location>
        <begin position="1255"/>
        <end position="1348"/>
    </location>
</feature>
<feature type="domain" description="SH3" evidence="11">
    <location>
        <begin position="103"/>
        <end position="164"/>
    </location>
</feature>
<dbReference type="PANTHER" id="PTHR13817">
    <property type="entry name" value="TITIN"/>
    <property type="match status" value="1"/>
</dbReference>
<dbReference type="InterPro" id="IPR013783">
    <property type="entry name" value="Ig-like_fold"/>
</dbReference>
<dbReference type="InterPro" id="IPR003599">
    <property type="entry name" value="Ig_sub"/>
</dbReference>
<gene>
    <name evidence="14" type="ORF">APHIGO_LOCUS529</name>
</gene>
<keyword evidence="4 10" id="KW-0728">SH3 domain</keyword>
<dbReference type="SUPFAM" id="SSF48726">
    <property type="entry name" value="Immunoglobulin"/>
    <property type="match status" value="11"/>
</dbReference>
<keyword evidence="6" id="KW-0677">Repeat</keyword>
<dbReference type="SUPFAM" id="SSF50044">
    <property type="entry name" value="SH3-domain"/>
    <property type="match status" value="1"/>
</dbReference>
<feature type="domain" description="Ig-like" evidence="12">
    <location>
        <begin position="195"/>
        <end position="284"/>
    </location>
</feature>
<dbReference type="CDD" id="cd00063">
    <property type="entry name" value="FN3"/>
    <property type="match status" value="5"/>
</dbReference>
<evidence type="ECO:0000313" key="14">
    <source>
        <dbReference type="EMBL" id="CAH1708716.1"/>
    </source>
</evidence>
<feature type="domain" description="Ig-like" evidence="12">
    <location>
        <begin position="609"/>
        <end position="693"/>
    </location>
</feature>
<dbReference type="InterPro" id="IPR036116">
    <property type="entry name" value="FN3_sf"/>
</dbReference>
<feature type="domain" description="Fibronectin type-III" evidence="13">
    <location>
        <begin position="1066"/>
        <end position="1160"/>
    </location>
</feature>
<organism evidence="14 15">
    <name type="scientific">Aphis gossypii</name>
    <name type="common">Cotton aphid</name>
    <dbReference type="NCBI Taxonomy" id="80765"/>
    <lineage>
        <taxon>Eukaryota</taxon>
        <taxon>Metazoa</taxon>
        <taxon>Ecdysozoa</taxon>
        <taxon>Arthropoda</taxon>
        <taxon>Hexapoda</taxon>
        <taxon>Insecta</taxon>
        <taxon>Pterygota</taxon>
        <taxon>Neoptera</taxon>
        <taxon>Paraneoptera</taxon>
        <taxon>Hemiptera</taxon>
        <taxon>Sternorrhyncha</taxon>
        <taxon>Aphidomorpha</taxon>
        <taxon>Aphidoidea</taxon>
        <taxon>Aphididae</taxon>
        <taxon>Aphidini</taxon>
        <taxon>Aphis</taxon>
        <taxon>Aphis</taxon>
    </lineage>
</organism>
<dbReference type="InterPro" id="IPR036179">
    <property type="entry name" value="Ig-like_dom_sf"/>
</dbReference>
<dbReference type="Pfam" id="PF00041">
    <property type="entry name" value="fn3"/>
    <property type="match status" value="5"/>
</dbReference>
<dbReference type="SMART" id="SM00408">
    <property type="entry name" value="IGc2"/>
    <property type="match status" value="10"/>
</dbReference>
<dbReference type="PANTHER" id="PTHR13817:SF151">
    <property type="entry name" value="TITIN"/>
    <property type="match status" value="1"/>
</dbReference>
<proteinExistence type="inferred from homology"/>
<dbReference type="SUPFAM" id="SSF49265">
    <property type="entry name" value="Fibronectin type III"/>
    <property type="match status" value="3"/>
</dbReference>
<feature type="domain" description="Fibronectin type-III" evidence="13">
    <location>
        <begin position="1556"/>
        <end position="1652"/>
    </location>
</feature>
<dbReference type="PROSITE" id="PS50853">
    <property type="entry name" value="FN3"/>
    <property type="match status" value="5"/>
</dbReference>
<keyword evidence="15" id="KW-1185">Reference proteome</keyword>
<dbReference type="InterPro" id="IPR001452">
    <property type="entry name" value="SH3_domain"/>
</dbReference>
<feature type="domain" description="Ig-like" evidence="12">
    <location>
        <begin position="1164"/>
        <end position="1250"/>
    </location>
</feature>
<dbReference type="InterPro" id="IPR003961">
    <property type="entry name" value="FN3_dom"/>
</dbReference>
<accession>A0A9P0IL69</accession>
<evidence type="ECO:0000313" key="15">
    <source>
        <dbReference type="Proteomes" id="UP001154329"/>
    </source>
</evidence>
<evidence type="ECO:0000256" key="4">
    <source>
        <dbReference type="ARBA" id="ARBA00022443"/>
    </source>
</evidence>
<dbReference type="InterPro" id="IPR007110">
    <property type="entry name" value="Ig-like_dom"/>
</dbReference>
<dbReference type="Gene3D" id="2.30.30.40">
    <property type="entry name" value="SH3 Domains"/>
    <property type="match status" value="1"/>
</dbReference>
<evidence type="ECO:0000259" key="12">
    <source>
        <dbReference type="PROSITE" id="PS50835"/>
    </source>
</evidence>
<sequence>MKTVERPLILNDEFSETVEFNLQPKQSLSAYNVEEGTEESFKIDLKPKKELQDIIIYEEESLDFKVKRKPSIQSFGQDGAELKIIQEKDIFLKDNSIVQEDSHDGEIMFAIRSYIAENEDALDLVEGEKVYVIESNNQEWWFVKKHLTEEKGWVPSIYLRDETSYMRYVQKKLHEKIDKLPIFQRHASNEKPSAPRFIEKLQPKHVPDGGTVQFECHVEGNPRPQITWFRQTAIIKPSQDFQIFYDEDNVATLIIREVFPEDAGTFTCVAKNVAGFASSTTELTVEAPLSDHGSDVTGLSRKSMSRESSLADILEGIPPTFSRKPKATCTTEHSDVTIECRLVAVPEPDIFWHYNGREISITDSIKVNTYSDMHFYVSSIKINDVQKNQEGIYSVIARNREGEAKMDLVLKVKTGLPEKPQILEPLYDITINEGETAVLSTQISGEPQPIVEWLKNSKKITDIKTVVTKDGVHSLTINNPTPRDSAKYTVIASNKLGNAQTTCFLAVEELPGPQAPLFIERFQEQTVKEKGTITLIAKVTGNPVPIVSWFRNNKPLLASSKKKEVFDGENIVLEIVNADSEEDAGDYKCVASNTFGTATHGARVSVDVPQVKFTRPLTDLEVDEKQSIYLECETSHTVSTKWQLNGKDLTGMDHRELHQEGRFHRLIIKKSSILDSGKYTCLVKDQITSCTVVVHDVKAEFVKKLEDVEVKENDCAILEVEVSSETVNVTWHKNGEMLTDGMKNKIFFEKDGQTRKLIIRSISVHDDGEYTCSLGEQECTAEINVIELAPQIIKKLKDQKVATGEQVLFEIELTKGDALVKWTKDGKELHLNNNVRLTIDGKRQKLEIVKATKTDTGVYGCQVHEQTCTAKLIVEEPRASFVKKLPDITLAVQGSDIKLTVELSKPDVPVKWLRSGKVIKESDKYQIISEGAVHTLVIKKPTTDDEAEYICTAVNVKTSTKLKVEVKEEPPKINNLPKEYRLKNGEDLNVNVTFTSSTLPSVEWFINGSVLIKSNRVSYSISESSASLTITKIEEVDTGVLTLKLKNVYGETTADIDIIVIKVPGEPGVPDVIEVTDTSVTLHWKPPQFDGNSPIEGYVVEYHDKDEFMVWHKVQVTDTTHEVINLVTGHEVMFRVAAINCAGIGPASHNTKYVKMASPGSFTPPVIQEPLSDLSIGMGKSAVLQCVITGKPTPDIKWLKNKTVYKSKTTSFENHVAKLTITECNESTTGTYTCQATNGAGTAQTSCKLSVQDVPKIEVHESETSQMIRVRNQWKVKAAYKGYPKPTVSWQKNSLPLPTADKHISVYDDEDEWSSTIAIYSAERPDTGVYTITASNAAGTATCNLNLKVIDKPSAPQGPMRIKEINSDSVTIEWNKPSDDGGLDISSYQIERCNVGKMIWSKVADVDHEVSAYSVQKLHEDAEYMFRVCAQNAIGASDFLDSEPVTVKCRYHKPSAPQGPLQITSVTDTSLTIAWLPPFDNGGIAIEDYCVEIKEVDKKAWRKISSTKDLHLKVSDLKKGSSYDIRITARNHVGYGKPYQPDEPIVAGKRITSPSPPTEFTVSDITSKTVTLHWGLPESNGGSEITGYVIEKQLNTTNKWFKVATLEPTVMKYCVENLKEKSEYYFKIYAENCIGLSQPVETKLVSLLTHATVPSPPTAPLEVRNLSTNAVIVEWGVPETDGGAPLLGYNIAIRDEKKTMWMEVGRVDADVQKFNIKDLQENHRYHIRILAKNEVGVSEPLETEEPYTVQKPTDYYESDVEESVMESKPSLTQTSETTTSWLRDNNMDADISSYSNAALLKRSEYFFRIWYYARTLFK</sequence>
<protein>
    <recommendedName>
        <fullName evidence="16">Titin</fullName>
    </recommendedName>
</protein>
<dbReference type="FunFam" id="2.60.40.10:FF:000107">
    <property type="entry name" value="Myosin, light chain kinase a"/>
    <property type="match status" value="1"/>
</dbReference>